<accession>A0A6C0L2D1</accession>
<name>A0A6C0L2D1_9ZZZZ</name>
<dbReference type="Gene3D" id="3.40.50.300">
    <property type="entry name" value="P-loop containing nucleotide triphosphate hydrolases"/>
    <property type="match status" value="1"/>
</dbReference>
<dbReference type="EMBL" id="MN741020">
    <property type="protein sequence ID" value="QHU23010.1"/>
    <property type="molecule type" value="Genomic_DNA"/>
</dbReference>
<dbReference type="AlphaFoldDB" id="A0A6C0L2D1"/>
<protein>
    <submittedName>
        <fullName evidence="1">Uncharacterized protein</fullName>
    </submittedName>
</protein>
<proteinExistence type="predicted"/>
<sequence>MCDSTCIARNEFVKTISLMIKKDVFPHLHFCGPHENDVQSVVQDIVSPHYENRSMLLEIHILDNHSESLLVQTIKSFCNQQAVVADENKKPKVVIIHQHNEILTESFVHFLEDRMVDQRVKFIFLTTSSHTTPPVLLNKMVSFIIHPQNFSERVGGVDREDDFYNIINKKEIKQDDNTLYEKILEWSELHTIRIPPIFYDKWRDILVN</sequence>
<dbReference type="InterPro" id="IPR027417">
    <property type="entry name" value="P-loop_NTPase"/>
</dbReference>
<organism evidence="1">
    <name type="scientific">viral metagenome</name>
    <dbReference type="NCBI Taxonomy" id="1070528"/>
    <lineage>
        <taxon>unclassified sequences</taxon>
        <taxon>metagenomes</taxon>
        <taxon>organismal metagenomes</taxon>
    </lineage>
</organism>
<evidence type="ECO:0000313" key="1">
    <source>
        <dbReference type="EMBL" id="QHU23010.1"/>
    </source>
</evidence>
<reference evidence="1" key="1">
    <citation type="journal article" date="2020" name="Nature">
        <title>Giant virus diversity and host interactions through global metagenomics.</title>
        <authorList>
            <person name="Schulz F."/>
            <person name="Roux S."/>
            <person name="Paez-Espino D."/>
            <person name="Jungbluth S."/>
            <person name="Walsh D.A."/>
            <person name="Denef V.J."/>
            <person name="McMahon K.D."/>
            <person name="Konstantinidis K.T."/>
            <person name="Eloe-Fadrosh E.A."/>
            <person name="Kyrpides N.C."/>
            <person name="Woyke T."/>
        </authorList>
    </citation>
    <scope>NUCLEOTIDE SEQUENCE</scope>
    <source>
        <strain evidence="1">GVMAG-S-ERX555907-63</strain>
    </source>
</reference>